<protein>
    <submittedName>
        <fullName evidence="1">Uncharacterized protein</fullName>
    </submittedName>
</protein>
<evidence type="ECO:0000313" key="1">
    <source>
        <dbReference type="EMBL" id="CAK9086725.1"/>
    </source>
</evidence>
<reference evidence="1 2" key="1">
    <citation type="submission" date="2024-02" db="EMBL/GenBank/DDBJ databases">
        <authorList>
            <person name="Chen Y."/>
            <person name="Shah S."/>
            <person name="Dougan E. K."/>
            <person name="Thang M."/>
            <person name="Chan C."/>
        </authorList>
    </citation>
    <scope>NUCLEOTIDE SEQUENCE [LARGE SCALE GENOMIC DNA]</scope>
</reference>
<dbReference type="Proteomes" id="UP001642484">
    <property type="component" value="Unassembled WGS sequence"/>
</dbReference>
<evidence type="ECO:0000313" key="2">
    <source>
        <dbReference type="Proteomes" id="UP001642484"/>
    </source>
</evidence>
<name>A0ABP0QGY1_9DINO</name>
<dbReference type="EMBL" id="CAXAMN010024439">
    <property type="protein sequence ID" value="CAK9086725.1"/>
    <property type="molecule type" value="Genomic_DNA"/>
</dbReference>
<keyword evidence="2" id="KW-1185">Reference proteome</keyword>
<accession>A0ABP0QGY1</accession>
<proteinExistence type="predicted"/>
<comment type="caution">
    <text evidence="1">The sequence shown here is derived from an EMBL/GenBank/DDBJ whole genome shotgun (WGS) entry which is preliminary data.</text>
</comment>
<sequence>MVEPSRWQDRCEEVLQEVLTITRHGIAEEELALAKRMCLDRVAEAAASQPWSFMGTLYGYDAAGTSREIVEALIASTPTGHLLTSATRFHEALRQDARFDTRRIRQVRWRLGNLAHECPCDQLHLVVCARFLGASGECARRPQSERRLSPGLGR</sequence>
<organism evidence="1 2">
    <name type="scientific">Durusdinium trenchii</name>
    <dbReference type="NCBI Taxonomy" id="1381693"/>
    <lineage>
        <taxon>Eukaryota</taxon>
        <taxon>Sar</taxon>
        <taxon>Alveolata</taxon>
        <taxon>Dinophyceae</taxon>
        <taxon>Suessiales</taxon>
        <taxon>Symbiodiniaceae</taxon>
        <taxon>Durusdinium</taxon>
    </lineage>
</organism>
<gene>
    <name evidence="1" type="ORF">CCMP2556_LOCUS41999</name>
</gene>